<dbReference type="PANTHER" id="PTHR46932">
    <property type="entry name" value="HEAVY METAL-ASSOCIATED ISOPRENYLATED PLANT PROTEIN 47"/>
    <property type="match status" value="1"/>
</dbReference>
<dbReference type="Gene3D" id="3.30.70.100">
    <property type="match status" value="1"/>
</dbReference>
<dbReference type="AlphaFoldDB" id="A0AAV1QSS4"/>
<accession>A0AAV1QSS4</accession>
<dbReference type="InterPro" id="IPR042885">
    <property type="entry name" value="HIPP47/16"/>
</dbReference>
<keyword evidence="3" id="KW-1185">Reference proteome</keyword>
<gene>
    <name evidence="2" type="ORF">DCAF_LOCUS2473</name>
</gene>
<reference evidence="2 3" key="1">
    <citation type="submission" date="2024-01" db="EMBL/GenBank/DDBJ databases">
        <authorList>
            <person name="Waweru B."/>
        </authorList>
    </citation>
    <scope>NUCLEOTIDE SEQUENCE [LARGE SCALE GENOMIC DNA]</scope>
</reference>
<feature type="region of interest" description="Disordered" evidence="1">
    <location>
        <begin position="116"/>
        <end position="143"/>
    </location>
</feature>
<evidence type="ECO:0000256" key="1">
    <source>
        <dbReference type="SAM" id="MobiDB-lite"/>
    </source>
</evidence>
<dbReference type="PANTHER" id="PTHR46932:SF12">
    <property type="entry name" value="HEAVY METAL-ASSOCIATED ISOPRENYLATED PLANT PROTEIN 47"/>
    <property type="match status" value="1"/>
</dbReference>
<evidence type="ECO:0000313" key="3">
    <source>
        <dbReference type="Proteomes" id="UP001314170"/>
    </source>
</evidence>
<sequence>MIRATSKTFQELRKPKYQRVHATLEKSQEIKAMHVTSHTIYEEYLSWNFFTGSTRSNSIHAKHRVDSSIVVKYEGVTSMALGGAAKDQIVVIGEEVDSVKLGKSLRKKVGNANIMSVEEEKDKGKDEKDKGKDKGKDEKEKEKYPWQLTPYPVPYYYSQPLMCEVVCDSNPSNCSIL</sequence>
<protein>
    <submittedName>
        <fullName evidence="2">Uncharacterized protein</fullName>
    </submittedName>
</protein>
<organism evidence="2 3">
    <name type="scientific">Dovyalis caffra</name>
    <dbReference type="NCBI Taxonomy" id="77055"/>
    <lineage>
        <taxon>Eukaryota</taxon>
        <taxon>Viridiplantae</taxon>
        <taxon>Streptophyta</taxon>
        <taxon>Embryophyta</taxon>
        <taxon>Tracheophyta</taxon>
        <taxon>Spermatophyta</taxon>
        <taxon>Magnoliopsida</taxon>
        <taxon>eudicotyledons</taxon>
        <taxon>Gunneridae</taxon>
        <taxon>Pentapetalae</taxon>
        <taxon>rosids</taxon>
        <taxon>fabids</taxon>
        <taxon>Malpighiales</taxon>
        <taxon>Salicaceae</taxon>
        <taxon>Flacourtieae</taxon>
        <taxon>Dovyalis</taxon>
    </lineage>
</organism>
<proteinExistence type="predicted"/>
<dbReference type="Proteomes" id="UP001314170">
    <property type="component" value="Unassembled WGS sequence"/>
</dbReference>
<feature type="compositionally biased region" description="Basic and acidic residues" evidence="1">
    <location>
        <begin position="118"/>
        <end position="143"/>
    </location>
</feature>
<dbReference type="EMBL" id="CAWUPB010000769">
    <property type="protein sequence ID" value="CAK7324807.1"/>
    <property type="molecule type" value="Genomic_DNA"/>
</dbReference>
<name>A0AAV1QSS4_9ROSI</name>
<comment type="caution">
    <text evidence="2">The sequence shown here is derived from an EMBL/GenBank/DDBJ whole genome shotgun (WGS) entry which is preliminary data.</text>
</comment>
<evidence type="ECO:0000313" key="2">
    <source>
        <dbReference type="EMBL" id="CAK7324807.1"/>
    </source>
</evidence>